<dbReference type="Proteomes" id="UP000324897">
    <property type="component" value="Unassembled WGS sequence"/>
</dbReference>
<reference evidence="2 3" key="1">
    <citation type="journal article" date="2019" name="Sci. Rep.">
        <title>A high-quality genome of Eragrostis curvula grass provides insights into Poaceae evolution and supports new strategies to enhance forage quality.</title>
        <authorList>
            <person name="Carballo J."/>
            <person name="Santos B.A.C.M."/>
            <person name="Zappacosta D."/>
            <person name="Garbus I."/>
            <person name="Selva J.P."/>
            <person name="Gallo C.A."/>
            <person name="Diaz A."/>
            <person name="Albertini E."/>
            <person name="Caccamo M."/>
            <person name="Echenique V."/>
        </authorList>
    </citation>
    <scope>NUCLEOTIDE SEQUENCE [LARGE SCALE GENOMIC DNA]</scope>
    <source>
        <strain evidence="3">cv. Victoria</strain>
        <tissue evidence="2">Leaf</tissue>
    </source>
</reference>
<feature type="compositionally biased region" description="Acidic residues" evidence="1">
    <location>
        <begin position="54"/>
        <end position="65"/>
    </location>
</feature>
<name>A0A5J9SKH7_9POAL</name>
<protein>
    <submittedName>
        <fullName evidence="2">Uncharacterized protein</fullName>
    </submittedName>
</protein>
<dbReference type="EMBL" id="RWGY01000714">
    <property type="protein sequence ID" value="TVT99480.1"/>
    <property type="molecule type" value="Genomic_DNA"/>
</dbReference>
<keyword evidence="3" id="KW-1185">Reference proteome</keyword>
<gene>
    <name evidence="2" type="ORF">EJB05_55149</name>
</gene>
<evidence type="ECO:0000256" key="1">
    <source>
        <dbReference type="SAM" id="MobiDB-lite"/>
    </source>
</evidence>
<proteinExistence type="predicted"/>
<feature type="region of interest" description="Disordered" evidence="1">
    <location>
        <begin position="1"/>
        <end position="24"/>
    </location>
</feature>
<feature type="compositionally biased region" description="Polar residues" evidence="1">
    <location>
        <begin position="1"/>
        <end position="16"/>
    </location>
</feature>
<evidence type="ECO:0000313" key="2">
    <source>
        <dbReference type="EMBL" id="TVT99480.1"/>
    </source>
</evidence>
<comment type="caution">
    <text evidence="2">The sequence shown here is derived from an EMBL/GenBank/DDBJ whole genome shotgun (WGS) entry which is preliminary data.</text>
</comment>
<dbReference type="Gramene" id="TVT99480">
    <property type="protein sequence ID" value="TVT99480"/>
    <property type="gene ID" value="EJB05_55149"/>
</dbReference>
<dbReference type="AlphaFoldDB" id="A0A5J9SKH7"/>
<feature type="region of interest" description="Disordered" evidence="1">
    <location>
        <begin position="52"/>
        <end position="81"/>
    </location>
</feature>
<accession>A0A5J9SKH7</accession>
<feature type="non-terminal residue" evidence="2">
    <location>
        <position position="1"/>
    </location>
</feature>
<sequence>MVMPSVQASTVTQAVSSPVEARDPFCTESPAAAQDDDEDFDFVNMIEDSLWTEQAEEDEAQDDTDWQGFNSSARKSLDVGK</sequence>
<evidence type="ECO:0000313" key="3">
    <source>
        <dbReference type="Proteomes" id="UP000324897"/>
    </source>
</evidence>
<organism evidence="2 3">
    <name type="scientific">Eragrostis curvula</name>
    <name type="common">weeping love grass</name>
    <dbReference type="NCBI Taxonomy" id="38414"/>
    <lineage>
        <taxon>Eukaryota</taxon>
        <taxon>Viridiplantae</taxon>
        <taxon>Streptophyta</taxon>
        <taxon>Embryophyta</taxon>
        <taxon>Tracheophyta</taxon>
        <taxon>Spermatophyta</taxon>
        <taxon>Magnoliopsida</taxon>
        <taxon>Liliopsida</taxon>
        <taxon>Poales</taxon>
        <taxon>Poaceae</taxon>
        <taxon>PACMAD clade</taxon>
        <taxon>Chloridoideae</taxon>
        <taxon>Eragrostideae</taxon>
        <taxon>Eragrostidinae</taxon>
        <taxon>Eragrostis</taxon>
    </lineage>
</organism>